<dbReference type="InterPro" id="IPR002327">
    <property type="entry name" value="Cyt_c_1A/1B"/>
</dbReference>
<dbReference type="SUPFAM" id="SSF46626">
    <property type="entry name" value="Cytochrome c"/>
    <property type="match status" value="2"/>
</dbReference>
<dbReference type="EMBL" id="CP000471">
    <property type="protein sequence ID" value="ABK45960.1"/>
    <property type="molecule type" value="Genomic_DNA"/>
</dbReference>
<sequence length="281" mass="32001" precursor="true">MKLDRDIFTVLLMAAVCVVILLIFGVVKRTTAPILNTTPDYANRGRELARQCLPCHDLTPARTLSEKGPPLWGIVDAMAGHTLYPYSEGYMELAKRCLVWNEANLDRFLTDPKRFMPGTRKDYAPIADPEQRRLLIEFLTSLQDPQVTQPTLVAAENYAQVSATLNRMRGENAKRWRKAGAKEAQKCTACHDLTQSAEIIVGPPLVDIVEREVGSSKGFCYSPGFRRWMENKENPKVWDEVSLYRFLYAPQSHIPHTRMLFRGVRDDYKRAALIGHLKRLP</sequence>
<dbReference type="Gene3D" id="1.10.760.10">
    <property type="entry name" value="Cytochrome c-like domain"/>
    <property type="match status" value="2"/>
</dbReference>
<accession>A0LDB7</accession>
<dbReference type="PRINTS" id="PR00604">
    <property type="entry name" value="CYTCHRMECIAB"/>
</dbReference>
<dbReference type="HOGENOM" id="CLU_989716_0_0_5"/>
<evidence type="ECO:0000313" key="9">
    <source>
        <dbReference type="EMBL" id="ABK45960.1"/>
    </source>
</evidence>
<keyword evidence="7" id="KW-0472">Membrane</keyword>
<dbReference type="STRING" id="156889.Mmc1_3475"/>
<dbReference type="RefSeq" id="WP_011715016.1">
    <property type="nucleotide sequence ID" value="NC_008576.1"/>
</dbReference>
<proteinExistence type="predicted"/>
<keyword evidence="2 6" id="KW-0349">Heme</keyword>
<dbReference type="PROSITE" id="PS51007">
    <property type="entry name" value="CYTC"/>
    <property type="match status" value="2"/>
</dbReference>
<reference evidence="10" key="1">
    <citation type="journal article" date="2009" name="Appl. Environ. Microbiol.">
        <title>Complete genome sequence of the chemolithoautotrophic marine magnetotactic coccus strain MC-1.</title>
        <authorList>
            <person name="Schubbe S."/>
            <person name="Williams T.J."/>
            <person name="Xie G."/>
            <person name="Kiss H.E."/>
            <person name="Brettin T.S."/>
            <person name="Martinez D."/>
            <person name="Ross C.A."/>
            <person name="Schuler D."/>
            <person name="Cox B.L."/>
            <person name="Nealson K.H."/>
            <person name="Bazylinski D.A."/>
        </authorList>
    </citation>
    <scope>NUCLEOTIDE SEQUENCE [LARGE SCALE GENOMIC DNA]</scope>
    <source>
        <strain evidence="10">ATCC BAA-1437 / JCM 17883 / MC-1</strain>
    </source>
</reference>
<keyword evidence="7" id="KW-0812">Transmembrane</keyword>
<keyword evidence="5 6" id="KW-0408">Iron</keyword>
<dbReference type="AlphaFoldDB" id="A0LDB7"/>
<feature type="domain" description="Cytochrome c" evidence="8">
    <location>
        <begin position="165"/>
        <end position="281"/>
    </location>
</feature>
<evidence type="ECO:0000256" key="1">
    <source>
        <dbReference type="ARBA" id="ARBA00022448"/>
    </source>
</evidence>
<evidence type="ECO:0000256" key="6">
    <source>
        <dbReference type="PROSITE-ProRule" id="PRU00433"/>
    </source>
</evidence>
<dbReference type="PANTHER" id="PTHR11961">
    <property type="entry name" value="CYTOCHROME C"/>
    <property type="match status" value="1"/>
</dbReference>
<feature type="transmembrane region" description="Helical" evidence="7">
    <location>
        <begin position="7"/>
        <end position="27"/>
    </location>
</feature>
<dbReference type="KEGG" id="mgm:Mmc1_3475"/>
<keyword evidence="4" id="KW-0249">Electron transport</keyword>
<evidence type="ECO:0000256" key="7">
    <source>
        <dbReference type="SAM" id="Phobius"/>
    </source>
</evidence>
<dbReference type="GO" id="GO:0046872">
    <property type="term" value="F:metal ion binding"/>
    <property type="evidence" value="ECO:0007669"/>
    <property type="project" value="UniProtKB-KW"/>
</dbReference>
<dbReference type="GO" id="GO:0009055">
    <property type="term" value="F:electron transfer activity"/>
    <property type="evidence" value="ECO:0007669"/>
    <property type="project" value="InterPro"/>
</dbReference>
<dbReference type="GO" id="GO:0020037">
    <property type="term" value="F:heme binding"/>
    <property type="evidence" value="ECO:0007669"/>
    <property type="project" value="InterPro"/>
</dbReference>
<dbReference type="OrthoDB" id="9805828at2"/>
<reference evidence="9 10" key="2">
    <citation type="journal article" date="2012" name="Int. J. Syst. Evol. Microbiol.">
        <title>Magnetococcus marinus gen. nov., sp. nov., a marine, magnetotactic bacterium that represents a novel lineage (Magnetococcaceae fam. nov.; Magnetococcales ord. nov.) at the base of the Alphaproteobacteria.</title>
        <authorList>
            <person name="Bazylinski D.A."/>
            <person name="Williams T.J."/>
            <person name="Lefevre C.T."/>
            <person name="Berg R.J."/>
            <person name="Zhang C.L."/>
            <person name="Bowser S.S."/>
            <person name="Dean A.J."/>
            <person name="Beveridge T.J."/>
        </authorList>
    </citation>
    <scope>NUCLEOTIDE SEQUENCE [LARGE SCALE GENOMIC DNA]</scope>
    <source>
        <strain evidence="10">ATCC BAA-1437 / JCM 17883 / MC-1</strain>
    </source>
</reference>
<evidence type="ECO:0000256" key="5">
    <source>
        <dbReference type="ARBA" id="ARBA00023004"/>
    </source>
</evidence>
<organism evidence="9 10">
    <name type="scientific">Magnetococcus marinus (strain ATCC BAA-1437 / JCM 17883 / MC-1)</name>
    <dbReference type="NCBI Taxonomy" id="156889"/>
    <lineage>
        <taxon>Bacteria</taxon>
        <taxon>Pseudomonadati</taxon>
        <taxon>Pseudomonadota</taxon>
        <taxon>Magnetococcia</taxon>
        <taxon>Magnetococcales</taxon>
        <taxon>Magnetococcaceae</taxon>
        <taxon>Magnetococcus</taxon>
    </lineage>
</organism>
<keyword evidence="1" id="KW-0813">Transport</keyword>
<evidence type="ECO:0000256" key="4">
    <source>
        <dbReference type="ARBA" id="ARBA00022982"/>
    </source>
</evidence>
<feature type="domain" description="Cytochrome c" evidence="8">
    <location>
        <begin position="40"/>
        <end position="143"/>
    </location>
</feature>
<keyword evidence="7" id="KW-1133">Transmembrane helix</keyword>
<keyword evidence="10" id="KW-1185">Reference proteome</keyword>
<evidence type="ECO:0000259" key="8">
    <source>
        <dbReference type="PROSITE" id="PS51007"/>
    </source>
</evidence>
<dbReference type="Proteomes" id="UP000002586">
    <property type="component" value="Chromosome"/>
</dbReference>
<name>A0LDB7_MAGMM</name>
<gene>
    <name evidence="9" type="ordered locus">Mmc1_3475</name>
</gene>
<evidence type="ECO:0000256" key="3">
    <source>
        <dbReference type="ARBA" id="ARBA00022723"/>
    </source>
</evidence>
<dbReference type="InterPro" id="IPR036909">
    <property type="entry name" value="Cyt_c-like_dom_sf"/>
</dbReference>
<dbReference type="eggNOG" id="COG3474">
    <property type="taxonomic scope" value="Bacteria"/>
</dbReference>
<evidence type="ECO:0000256" key="2">
    <source>
        <dbReference type="ARBA" id="ARBA00022617"/>
    </source>
</evidence>
<dbReference type="InterPro" id="IPR009056">
    <property type="entry name" value="Cyt_c-like_dom"/>
</dbReference>
<protein>
    <submittedName>
        <fullName evidence="9">Cytochrome c, class I</fullName>
    </submittedName>
</protein>
<evidence type="ECO:0000313" key="10">
    <source>
        <dbReference type="Proteomes" id="UP000002586"/>
    </source>
</evidence>
<keyword evidence="3 6" id="KW-0479">Metal-binding</keyword>